<evidence type="ECO:0000313" key="1">
    <source>
        <dbReference type="EMBL" id="KAL3083382.1"/>
    </source>
</evidence>
<organism evidence="1 2">
    <name type="scientific">Heterodera schachtii</name>
    <name type="common">Sugarbeet cyst nematode worm</name>
    <name type="synonym">Tylenchus schachtii</name>
    <dbReference type="NCBI Taxonomy" id="97005"/>
    <lineage>
        <taxon>Eukaryota</taxon>
        <taxon>Metazoa</taxon>
        <taxon>Ecdysozoa</taxon>
        <taxon>Nematoda</taxon>
        <taxon>Chromadorea</taxon>
        <taxon>Rhabditida</taxon>
        <taxon>Tylenchina</taxon>
        <taxon>Tylenchomorpha</taxon>
        <taxon>Tylenchoidea</taxon>
        <taxon>Heteroderidae</taxon>
        <taxon>Heteroderinae</taxon>
        <taxon>Heterodera</taxon>
    </lineage>
</organism>
<gene>
    <name evidence="1" type="ORF">niasHS_011184</name>
</gene>
<name>A0ABD2IW71_HETSC</name>
<dbReference type="EMBL" id="JBICCN010000254">
    <property type="protein sequence ID" value="KAL3083382.1"/>
    <property type="molecule type" value="Genomic_DNA"/>
</dbReference>
<dbReference type="Proteomes" id="UP001620645">
    <property type="component" value="Unassembled WGS sequence"/>
</dbReference>
<proteinExistence type="predicted"/>
<sequence>MVHSKFEEQTKKAMLETARKFDANLPGMGGFSMDIKWELATLLPLPARIRPEDLVTMHKKGNKIRINFALKDFDLTSFKWERGDMTLLLDIHTDEKKFCVFRTEEISAQQLMAEKKCQNIISMPHNWSSRGQKPC</sequence>
<dbReference type="PANTHER" id="PTHR12447">
    <property type="entry name" value="ANKYRIN REPEAT DOMAIN-CONTAINING PROTEIN 13"/>
    <property type="match status" value="1"/>
</dbReference>
<reference evidence="1 2" key="1">
    <citation type="submission" date="2024-10" db="EMBL/GenBank/DDBJ databases">
        <authorList>
            <person name="Kim D."/>
        </authorList>
    </citation>
    <scope>NUCLEOTIDE SEQUENCE [LARGE SCALE GENOMIC DNA]</scope>
    <source>
        <strain evidence="1">Taebaek</strain>
    </source>
</reference>
<accession>A0ABD2IW71</accession>
<keyword evidence="2" id="KW-1185">Reference proteome</keyword>
<dbReference type="PANTHER" id="PTHR12447:SF25">
    <property type="entry name" value="ANKYRIN REPEAT DOMAIN-CONTAINING PROTEIN 13C"/>
    <property type="match status" value="1"/>
</dbReference>
<dbReference type="InterPro" id="IPR021832">
    <property type="entry name" value="ANKRD13"/>
</dbReference>
<comment type="caution">
    <text evidence="1">The sequence shown here is derived from an EMBL/GenBank/DDBJ whole genome shotgun (WGS) entry which is preliminary data.</text>
</comment>
<evidence type="ECO:0000313" key="2">
    <source>
        <dbReference type="Proteomes" id="UP001620645"/>
    </source>
</evidence>
<protein>
    <submittedName>
        <fullName evidence="1">Uncharacterized protein</fullName>
    </submittedName>
</protein>
<dbReference type="AlphaFoldDB" id="A0ABD2IW71"/>